<evidence type="ECO:0000313" key="3">
    <source>
        <dbReference type="Proteomes" id="UP000464912"/>
    </source>
</evidence>
<feature type="chain" id="PRO_5026960365" description="Outer membrane protein assembly factor BamE" evidence="1">
    <location>
        <begin position="24"/>
        <end position="120"/>
    </location>
</feature>
<sequence>MLNLSRKKFAACVCLLLFLSACAQKTIVHGYLVENPIKLGERKEVVRIMSGDPTLIDGETWYYVRITTRSDSVGVRKNYSANVIKVVFVNNVVSDIQKADIPKEKVLKMAKKKLTQEESS</sequence>
<feature type="signal peptide" evidence="1">
    <location>
        <begin position="1"/>
        <end position="23"/>
    </location>
</feature>
<keyword evidence="1" id="KW-0732">Signal</keyword>
<dbReference type="EMBL" id="CP047224">
    <property type="protein sequence ID" value="QHD64992.1"/>
    <property type="molecule type" value="Genomic_DNA"/>
</dbReference>
<reference evidence="2 3" key="2">
    <citation type="journal article" date="2020" name="MBio">
        <title>Isolation and Molecular Analysis of a Novel Neorickettsia Species That Causes Potomac Horse Fever.</title>
        <authorList>
            <person name="Teymournejad O."/>
            <person name="Lin M."/>
            <person name="Bekebrede H."/>
            <person name="Kamr A."/>
            <person name="Toribio R.E."/>
            <person name="Arroyo L.G."/>
            <person name="Baird J.D."/>
            <person name="Rikihisa Y."/>
        </authorList>
    </citation>
    <scope>NUCLEOTIDE SEQUENCE [LARGE SCALE GENOMIC DNA]</scope>
    <source>
        <strain evidence="2 3">Fin17</strain>
    </source>
</reference>
<organism evidence="2 3">
    <name type="scientific">Neorickettsia findlayensis</name>
    <dbReference type="NCBI Taxonomy" id="2686014"/>
    <lineage>
        <taxon>Bacteria</taxon>
        <taxon>Pseudomonadati</taxon>
        <taxon>Pseudomonadota</taxon>
        <taxon>Alphaproteobacteria</taxon>
        <taxon>Rickettsiales</taxon>
        <taxon>Anaplasmataceae</taxon>
        <taxon>Neorickettsia</taxon>
    </lineage>
</organism>
<name>A0A6P1G9J8_9RICK</name>
<evidence type="ECO:0000313" key="2">
    <source>
        <dbReference type="EMBL" id="QHD64992.1"/>
    </source>
</evidence>
<gene>
    <name evidence="2" type="ORF">GP480_00740</name>
</gene>
<reference evidence="2 3" key="1">
    <citation type="journal article" date="2020" name="MBio">
        <title>Erratum for Teymournejad et al., 'Isolation and Molecular Analysis of a Novel Neorickettsia Species That Causes Potomac Horse Fever'.</title>
        <authorList>
            <person name="Teymournejad O."/>
            <person name="Lin M."/>
            <person name="Bekebrede H."/>
            <person name="Kamr A."/>
            <person name="Toribio R.E."/>
            <person name="Arroyo L.G."/>
            <person name="Baird J.D."/>
            <person name="Rikihisa Y."/>
        </authorList>
    </citation>
    <scope>NUCLEOTIDE SEQUENCE [LARGE SCALE GENOMIC DNA]</scope>
    <source>
        <strain evidence="2 3">Fin17</strain>
    </source>
</reference>
<protein>
    <recommendedName>
        <fullName evidence="4">Outer membrane protein assembly factor BamE</fullName>
    </recommendedName>
</protein>
<dbReference type="Proteomes" id="UP000464912">
    <property type="component" value="Chromosome"/>
</dbReference>
<accession>A0A6P1G9J8</accession>
<dbReference type="RefSeq" id="WP_160094966.1">
    <property type="nucleotide sequence ID" value="NZ_CP047224.1"/>
</dbReference>
<keyword evidence="3" id="KW-1185">Reference proteome</keyword>
<dbReference type="AlphaFoldDB" id="A0A6P1G9J8"/>
<dbReference type="KEGG" id="nef:GP480_00740"/>
<evidence type="ECO:0008006" key="4">
    <source>
        <dbReference type="Google" id="ProtNLM"/>
    </source>
</evidence>
<dbReference type="PROSITE" id="PS51257">
    <property type="entry name" value="PROKAR_LIPOPROTEIN"/>
    <property type="match status" value="1"/>
</dbReference>
<evidence type="ECO:0000256" key="1">
    <source>
        <dbReference type="SAM" id="SignalP"/>
    </source>
</evidence>
<proteinExistence type="predicted"/>